<proteinExistence type="predicted"/>
<reference evidence="1 2" key="1">
    <citation type="submission" date="2016-04" db="EMBL/GenBank/DDBJ databases">
        <authorList>
            <person name="Chen L."/>
            <person name="Zhuang W."/>
            <person name="Wang G."/>
        </authorList>
    </citation>
    <scope>NUCLEOTIDE SEQUENCE [LARGE SCALE GENOMIC DNA]</scope>
    <source>
        <strain evidence="2">GR20</strain>
    </source>
</reference>
<accession>A0ABX3NTM8</accession>
<evidence type="ECO:0000313" key="1">
    <source>
        <dbReference type="EMBL" id="OQP45947.1"/>
    </source>
</evidence>
<dbReference type="Proteomes" id="UP000192277">
    <property type="component" value="Unassembled WGS sequence"/>
</dbReference>
<dbReference type="EMBL" id="LWBO01000018">
    <property type="protein sequence ID" value="OQP45947.1"/>
    <property type="molecule type" value="Genomic_DNA"/>
</dbReference>
<sequence>MFTDLLVQTMVLPLTGILDLPNSINRRSILRRRSPPSLKLRWTLKELSFGDAKVRLFFKKAILFQNWKTSPNIRWKQVSGLKFKVQGSKFKVPGSGFYVLWWRLIVFLGY</sequence>
<organism evidence="1 2">
    <name type="scientific">Niastella koreensis</name>
    <dbReference type="NCBI Taxonomy" id="354356"/>
    <lineage>
        <taxon>Bacteria</taxon>
        <taxon>Pseudomonadati</taxon>
        <taxon>Bacteroidota</taxon>
        <taxon>Chitinophagia</taxon>
        <taxon>Chitinophagales</taxon>
        <taxon>Chitinophagaceae</taxon>
        <taxon>Niastella</taxon>
    </lineage>
</organism>
<gene>
    <name evidence="1" type="ORF">A4D02_32635</name>
</gene>
<evidence type="ECO:0000313" key="2">
    <source>
        <dbReference type="Proteomes" id="UP000192277"/>
    </source>
</evidence>
<keyword evidence="2" id="KW-1185">Reference proteome</keyword>
<protein>
    <submittedName>
        <fullName evidence="1">Uncharacterized protein</fullName>
    </submittedName>
</protein>
<comment type="caution">
    <text evidence="1">The sequence shown here is derived from an EMBL/GenBank/DDBJ whole genome shotgun (WGS) entry which is preliminary data.</text>
</comment>
<name>A0ABX3NTM8_9BACT</name>